<dbReference type="InterPro" id="IPR052189">
    <property type="entry name" value="L-asp_N-monooxygenase_NS-form"/>
</dbReference>
<dbReference type="AlphaFoldDB" id="A0A3G6J855"/>
<feature type="domain" description="FAD-dependent urate hydroxylase HpyO/Asp monooxygenase CreE-like FAD/NAD(P)-binding" evidence="2">
    <location>
        <begin position="13"/>
        <end position="149"/>
    </location>
</feature>
<name>A0A3G6J855_9CORY</name>
<dbReference type="InterPro" id="IPR036188">
    <property type="entry name" value="FAD/NAD-bd_sf"/>
</dbReference>
<feature type="compositionally biased region" description="Basic and acidic residues" evidence="1">
    <location>
        <begin position="162"/>
        <end position="179"/>
    </location>
</feature>
<gene>
    <name evidence="3" type="ORF">CCHOA_08910</name>
</gene>
<evidence type="ECO:0000256" key="1">
    <source>
        <dbReference type="SAM" id="MobiDB-lite"/>
    </source>
</evidence>
<dbReference type="RefSeq" id="WP_164472428.1">
    <property type="nucleotide sequence ID" value="NZ_CP033896.1"/>
</dbReference>
<dbReference type="Proteomes" id="UP000269019">
    <property type="component" value="Chromosome"/>
</dbReference>
<dbReference type="Pfam" id="PF13454">
    <property type="entry name" value="NAD_binding_9"/>
    <property type="match status" value="1"/>
</dbReference>
<proteinExistence type="predicted"/>
<evidence type="ECO:0000313" key="4">
    <source>
        <dbReference type="Proteomes" id="UP000269019"/>
    </source>
</evidence>
<protein>
    <recommendedName>
        <fullName evidence="2">FAD-dependent urate hydroxylase HpyO/Asp monooxygenase CreE-like FAD/NAD(P)-binding domain-containing protein</fullName>
    </recommendedName>
</protein>
<evidence type="ECO:0000259" key="2">
    <source>
        <dbReference type="Pfam" id="PF13454"/>
    </source>
</evidence>
<dbReference type="EMBL" id="CP033896">
    <property type="protein sequence ID" value="AZA14166.1"/>
    <property type="molecule type" value="Genomic_DNA"/>
</dbReference>
<dbReference type="InterPro" id="IPR038732">
    <property type="entry name" value="HpyO/CreE_NAD-binding"/>
</dbReference>
<organism evidence="3 4">
    <name type="scientific">Corynebacterium choanae</name>
    <dbReference type="NCBI Taxonomy" id="1862358"/>
    <lineage>
        <taxon>Bacteria</taxon>
        <taxon>Bacillati</taxon>
        <taxon>Actinomycetota</taxon>
        <taxon>Actinomycetes</taxon>
        <taxon>Mycobacteriales</taxon>
        <taxon>Corynebacteriaceae</taxon>
        <taxon>Corynebacterium</taxon>
    </lineage>
</organism>
<accession>A0A3G6J855</accession>
<keyword evidence="4" id="KW-1185">Reference proteome</keyword>
<feature type="region of interest" description="Disordered" evidence="1">
    <location>
        <begin position="157"/>
        <end position="184"/>
    </location>
</feature>
<dbReference type="PANTHER" id="PTHR40254">
    <property type="entry name" value="BLR0577 PROTEIN"/>
    <property type="match status" value="1"/>
</dbReference>
<evidence type="ECO:0000313" key="3">
    <source>
        <dbReference type="EMBL" id="AZA14166.1"/>
    </source>
</evidence>
<dbReference type="PANTHER" id="PTHR40254:SF1">
    <property type="entry name" value="BLR0577 PROTEIN"/>
    <property type="match status" value="1"/>
</dbReference>
<sequence>MSSTQQPAPYRVAIIGGGPRGLWALEELRKQWQASTAHLPVAVTLIEPHAPGAGWVYRAGQSPVMRLNAPASVVTSLTGGAFSDWLAAKPAIPGAQAGDPASRVFVPRVVVGEFLHHCYQQLLADLPPGMTIEHLPGLATDVAISGDTIDVSISDLPEESESDHARSFDLGNHRTKSDVDGNPAGAPVVPATVTVDEVLFATGHVHAWEGELSPALHPYFAPGVDVIPAGACVHMRGAALTAIDVCLLLTEGRGGRFATSTREQWRYVRCGQEPKQIIPYSRSGRFMEVKPAPGSPLYQLDVAAAADLSDLLKSASTTEAIIDVLQQAAIAWLQAAGETITSTHHAQVRAVLSGSDGSGDAVGDLRRSVQVIRGTAAPSPQWAVGDAFRRLYPALVTARSYHYLPGFHRLCRTLERVAFGPPETTAGRLLALIDEGIVTAPRTCALPNVKAALPETDWQHQYHRGDDEVWLVDATIAPPGIHDHSLAGRLRKLGLLTSDENGLLAIGRNGYLTGSQRLAMVGRDVEGTVLGHDTLSRAMHPEIPRWAATVHDHVLAASQHST</sequence>
<dbReference type="KEGG" id="ccho:CCHOA_08910"/>
<dbReference type="SUPFAM" id="SSF51905">
    <property type="entry name" value="FAD/NAD(P)-binding domain"/>
    <property type="match status" value="1"/>
</dbReference>
<reference evidence="3 4" key="1">
    <citation type="submission" date="2018-11" db="EMBL/GenBank/DDBJ databases">
        <authorList>
            <person name="Kleinhagauer T."/>
            <person name="Glaeser S.P."/>
            <person name="Spergser J."/>
            <person name="Ruckert C."/>
            <person name="Kaempfer P."/>
            <person name="Busse H.-J."/>
        </authorList>
    </citation>
    <scope>NUCLEOTIDE SEQUENCE [LARGE SCALE GENOMIC DNA]</scope>
    <source>
        <strain evidence="3 4">200CH</strain>
    </source>
</reference>